<dbReference type="RefSeq" id="WP_261237177.1">
    <property type="nucleotide sequence ID" value="NZ_JAMXFA010000047.1"/>
</dbReference>
<gene>
    <name evidence="1" type="ORF">NG792_24620</name>
</gene>
<dbReference type="Pfam" id="PF07927">
    <property type="entry name" value="HicA_toxin"/>
    <property type="match status" value="1"/>
</dbReference>
<evidence type="ECO:0000313" key="2">
    <source>
        <dbReference type="Proteomes" id="UP001525961"/>
    </source>
</evidence>
<dbReference type="InterPro" id="IPR012933">
    <property type="entry name" value="HicA_mRNA_interferase"/>
</dbReference>
<proteinExistence type="predicted"/>
<reference evidence="1 2" key="1">
    <citation type="journal article" date="2022" name="Front. Microbiol.">
        <title>High genomic differentiation and limited gene flow indicate recent cryptic speciation within the genus Laspinema (cyanobacteria).</title>
        <authorList>
            <person name="Stanojkovic A."/>
            <person name="Skoupy S."/>
            <person name="Skaloud P."/>
            <person name="Dvorak P."/>
        </authorList>
    </citation>
    <scope>NUCLEOTIDE SEQUENCE [LARGE SCALE GENOMIC DNA]</scope>
    <source>
        <strain evidence="1 2">D3b</strain>
    </source>
</reference>
<dbReference type="Proteomes" id="UP001525961">
    <property type="component" value="Unassembled WGS sequence"/>
</dbReference>
<accession>A0ABT2NHT9</accession>
<protein>
    <submittedName>
        <fullName evidence="1">Type II toxin-antitoxin system HicA family toxin</fullName>
    </submittedName>
</protein>
<keyword evidence="2" id="KW-1185">Reference proteome</keyword>
<sequence length="108" mass="11949">MQTLRVKASQSEGLQLVSGLNSKQRRTLKAIYVHPVRSDIVWTDVESLFVALGAIVRPGRGSRVRVALNGVKAVFHEPHPEKEVCKDAVKSVREFLEKARVASISVSE</sequence>
<name>A0ABT2NHT9_9CYAN</name>
<dbReference type="EMBL" id="JAMXFA010000047">
    <property type="protein sequence ID" value="MCT7980915.1"/>
    <property type="molecule type" value="Genomic_DNA"/>
</dbReference>
<comment type="caution">
    <text evidence="1">The sequence shown here is derived from an EMBL/GenBank/DDBJ whole genome shotgun (WGS) entry which is preliminary data.</text>
</comment>
<organism evidence="1 2">
    <name type="scientific">Laspinema olomoucense D3b</name>
    <dbReference type="NCBI Taxonomy" id="2953688"/>
    <lineage>
        <taxon>Bacteria</taxon>
        <taxon>Bacillati</taxon>
        <taxon>Cyanobacteriota</taxon>
        <taxon>Cyanophyceae</taxon>
        <taxon>Oscillatoriophycideae</taxon>
        <taxon>Oscillatoriales</taxon>
        <taxon>Laspinemataceae</taxon>
        <taxon>Laspinema</taxon>
        <taxon>Laspinema olomoucense</taxon>
    </lineage>
</organism>
<evidence type="ECO:0000313" key="1">
    <source>
        <dbReference type="EMBL" id="MCT7980915.1"/>
    </source>
</evidence>